<sequence length="400" mass="42653">MTQADTLAATGVEALAARTREFVREVVLPAEERIGGDVHDLDPAVRAELIAAARDAGVYAPQLPTEWGGQGLDTRAQAVVFEEAGYALLGPLATGCAAPDEGNGLLLERVATPAQQERWLAPLGRGELRTCFAMTEPAPGAGSDPRALATRASRVEGGWRIDGRKWMITGARGASVAIVMARTAGEPGDAGGATMFLVAADNPGMRIVRDLETMDAGFYGGHAEIDFDDCRVGDDDVLGEVDRGFAYAQVRLAPARLTHCMRWLGLARRCHDLALAHATSRRAFGADIADLGLAHQLLADNEIDIAASRAVIAQAAASIDLDADAANASSIAKVFVSEAVGRIADRSVQLAGARGLTAETLLSRYWREMRAFRVYDGPSETHRWAIARRAVSRFRREGRA</sequence>
<feature type="domain" description="Acyl-CoA dehydrogenase/oxidase N-terminal" evidence="10">
    <location>
        <begin position="13"/>
        <end position="127"/>
    </location>
</feature>
<evidence type="ECO:0000256" key="3">
    <source>
        <dbReference type="ARBA" id="ARBA00011738"/>
    </source>
</evidence>
<comment type="similarity">
    <text evidence="2 7">Belongs to the acyl-CoA dehydrogenase family.</text>
</comment>
<dbReference type="InterPro" id="IPR009075">
    <property type="entry name" value="AcylCo_DH/oxidase_C"/>
</dbReference>
<evidence type="ECO:0000259" key="8">
    <source>
        <dbReference type="Pfam" id="PF00441"/>
    </source>
</evidence>
<evidence type="ECO:0000259" key="9">
    <source>
        <dbReference type="Pfam" id="PF02770"/>
    </source>
</evidence>
<comment type="cofactor">
    <cofactor evidence="1 7">
        <name>FAD</name>
        <dbReference type="ChEBI" id="CHEBI:57692"/>
    </cofactor>
</comment>
<dbReference type="InterPro" id="IPR006091">
    <property type="entry name" value="Acyl-CoA_Oxase/DH_mid-dom"/>
</dbReference>
<dbReference type="SUPFAM" id="SSF56645">
    <property type="entry name" value="Acyl-CoA dehydrogenase NM domain-like"/>
    <property type="match status" value="1"/>
</dbReference>
<evidence type="ECO:0000313" key="11">
    <source>
        <dbReference type="EMBL" id="QKJ20710.1"/>
    </source>
</evidence>
<evidence type="ECO:0000256" key="1">
    <source>
        <dbReference type="ARBA" id="ARBA00001974"/>
    </source>
</evidence>
<dbReference type="Pfam" id="PF02770">
    <property type="entry name" value="Acyl-CoA_dh_M"/>
    <property type="match status" value="1"/>
</dbReference>
<dbReference type="EMBL" id="CP054038">
    <property type="protein sequence ID" value="QKJ20710.1"/>
    <property type="molecule type" value="Genomic_DNA"/>
</dbReference>
<dbReference type="GO" id="GO:0033539">
    <property type="term" value="P:fatty acid beta-oxidation using acyl-CoA dehydrogenase"/>
    <property type="evidence" value="ECO:0007669"/>
    <property type="project" value="TreeGrafter"/>
</dbReference>
<keyword evidence="4 7" id="KW-0285">Flavoprotein</keyword>
<accession>A0A7D4PPC6</accession>
<dbReference type="Gene3D" id="1.10.540.10">
    <property type="entry name" value="Acyl-CoA dehydrogenase/oxidase, N-terminal domain"/>
    <property type="match status" value="1"/>
</dbReference>
<dbReference type="RefSeq" id="WP_172991135.1">
    <property type="nucleotide sequence ID" value="NZ_CP054038.1"/>
</dbReference>
<organism evidence="11 12">
    <name type="scientific">Microbacterium hominis</name>
    <dbReference type="NCBI Taxonomy" id="162426"/>
    <lineage>
        <taxon>Bacteria</taxon>
        <taxon>Bacillati</taxon>
        <taxon>Actinomycetota</taxon>
        <taxon>Actinomycetes</taxon>
        <taxon>Micrococcales</taxon>
        <taxon>Microbacteriaceae</taxon>
        <taxon>Microbacterium</taxon>
    </lineage>
</organism>
<dbReference type="Pfam" id="PF02771">
    <property type="entry name" value="Acyl-CoA_dh_N"/>
    <property type="match status" value="1"/>
</dbReference>
<keyword evidence="6 7" id="KW-0560">Oxidoreductase</keyword>
<name>A0A7D4PPC6_9MICO</name>
<reference evidence="11 12" key="1">
    <citation type="submission" date="2020-05" db="EMBL/GenBank/DDBJ databases">
        <title>Strain PA2F3 complete genome.</title>
        <authorList>
            <person name="Kim Y.-S."/>
            <person name="Kim S.-J."/>
            <person name="Jung H.-k."/>
            <person name="Kim S.-E."/>
            <person name="Kim K.-H."/>
        </authorList>
    </citation>
    <scope>NUCLEOTIDE SEQUENCE [LARGE SCALE GENOMIC DNA]</scope>
    <source>
        <strain evidence="11 12">PA2F3</strain>
    </source>
</reference>
<dbReference type="PANTHER" id="PTHR48083">
    <property type="entry name" value="MEDIUM-CHAIN SPECIFIC ACYL-COA DEHYDROGENASE, MITOCHONDRIAL-RELATED"/>
    <property type="match status" value="1"/>
</dbReference>
<protein>
    <submittedName>
        <fullName evidence="11">Acyl-CoA dehydrogenase family protein</fullName>
    </submittedName>
</protein>
<dbReference type="Gene3D" id="2.40.110.10">
    <property type="entry name" value="Butyryl-CoA Dehydrogenase, subunit A, domain 2"/>
    <property type="match status" value="1"/>
</dbReference>
<dbReference type="GO" id="GO:0050660">
    <property type="term" value="F:flavin adenine dinucleotide binding"/>
    <property type="evidence" value="ECO:0007669"/>
    <property type="project" value="InterPro"/>
</dbReference>
<evidence type="ECO:0000259" key="10">
    <source>
        <dbReference type="Pfam" id="PF02771"/>
    </source>
</evidence>
<dbReference type="Pfam" id="PF00441">
    <property type="entry name" value="Acyl-CoA_dh_1"/>
    <property type="match status" value="1"/>
</dbReference>
<evidence type="ECO:0000256" key="7">
    <source>
        <dbReference type="RuleBase" id="RU362125"/>
    </source>
</evidence>
<dbReference type="Gene3D" id="1.20.140.10">
    <property type="entry name" value="Butyryl-CoA Dehydrogenase, subunit A, domain 3"/>
    <property type="match status" value="1"/>
</dbReference>
<dbReference type="PIRSF" id="PIRSF016578">
    <property type="entry name" value="HsaA"/>
    <property type="match status" value="1"/>
</dbReference>
<dbReference type="AlphaFoldDB" id="A0A7D4PPC6"/>
<evidence type="ECO:0000256" key="6">
    <source>
        <dbReference type="ARBA" id="ARBA00023002"/>
    </source>
</evidence>
<dbReference type="InterPro" id="IPR009100">
    <property type="entry name" value="AcylCoA_DH/oxidase_NM_dom_sf"/>
</dbReference>
<dbReference type="InterPro" id="IPR050741">
    <property type="entry name" value="Acyl-CoA_dehydrogenase"/>
</dbReference>
<feature type="domain" description="Acyl-CoA oxidase/dehydrogenase middle" evidence="9">
    <location>
        <begin position="131"/>
        <end position="230"/>
    </location>
</feature>
<keyword evidence="5 7" id="KW-0274">FAD</keyword>
<dbReference type="GO" id="GO:0005737">
    <property type="term" value="C:cytoplasm"/>
    <property type="evidence" value="ECO:0007669"/>
    <property type="project" value="TreeGrafter"/>
</dbReference>
<dbReference type="InterPro" id="IPR036250">
    <property type="entry name" value="AcylCo_DH-like_C"/>
</dbReference>
<dbReference type="InterPro" id="IPR013786">
    <property type="entry name" value="AcylCoA_DH/ox_N"/>
</dbReference>
<dbReference type="Proteomes" id="UP000502498">
    <property type="component" value="Chromosome"/>
</dbReference>
<proteinExistence type="inferred from homology"/>
<dbReference type="GO" id="GO:0003995">
    <property type="term" value="F:acyl-CoA dehydrogenase activity"/>
    <property type="evidence" value="ECO:0007669"/>
    <property type="project" value="TreeGrafter"/>
</dbReference>
<comment type="subunit">
    <text evidence="3">Homodimer.</text>
</comment>
<evidence type="ECO:0000256" key="2">
    <source>
        <dbReference type="ARBA" id="ARBA00009347"/>
    </source>
</evidence>
<evidence type="ECO:0000256" key="5">
    <source>
        <dbReference type="ARBA" id="ARBA00022827"/>
    </source>
</evidence>
<evidence type="ECO:0000313" key="12">
    <source>
        <dbReference type="Proteomes" id="UP000502498"/>
    </source>
</evidence>
<gene>
    <name evidence="11" type="ORF">HQM25_16020</name>
</gene>
<dbReference type="InterPro" id="IPR037069">
    <property type="entry name" value="AcylCoA_DH/ox_N_sf"/>
</dbReference>
<feature type="domain" description="Acyl-CoA dehydrogenase/oxidase C-terminal" evidence="8">
    <location>
        <begin position="242"/>
        <end position="390"/>
    </location>
</feature>
<evidence type="ECO:0000256" key="4">
    <source>
        <dbReference type="ARBA" id="ARBA00022630"/>
    </source>
</evidence>
<dbReference type="SUPFAM" id="SSF47203">
    <property type="entry name" value="Acyl-CoA dehydrogenase C-terminal domain-like"/>
    <property type="match status" value="1"/>
</dbReference>
<dbReference type="PANTHER" id="PTHR48083:SF13">
    <property type="entry name" value="ACYL-COA DEHYDROGENASE FAMILY MEMBER 11"/>
    <property type="match status" value="1"/>
</dbReference>
<dbReference type="InterPro" id="IPR046373">
    <property type="entry name" value="Acyl-CoA_Oxase/DH_mid-dom_sf"/>
</dbReference>